<dbReference type="EMBL" id="CP001619">
    <property type="protein sequence ID" value="ACT93153.1"/>
    <property type="molecule type" value="Genomic_DNA"/>
</dbReference>
<dbReference type="PANTHER" id="PTHR36440">
    <property type="entry name" value="PUTATIVE (AFU_ORTHOLOGUE AFUA_8G07350)-RELATED"/>
    <property type="match status" value="1"/>
</dbReference>
<dbReference type="SUPFAM" id="SSF51182">
    <property type="entry name" value="RmlC-like cupins"/>
    <property type="match status" value="1"/>
</dbReference>
<sequence>MKVEKEVICLGHRIIPHQTSGSYDLIEGISAPGVPGPPPHYHSKYHEVFVVTEGALEFLIDGNPVTVKAGESIDIPANTLHTFTNQGESNCRYLNIHSPKGFLGLFETFGVDASEQHAFEKSVAPDVISRVLQRATDFDMHIIVS</sequence>
<dbReference type="AlphaFoldDB" id="C6VW21"/>
<evidence type="ECO:0000313" key="2">
    <source>
        <dbReference type="EMBL" id="ACT93153.1"/>
    </source>
</evidence>
<proteinExistence type="predicted"/>
<evidence type="ECO:0000313" key="3">
    <source>
        <dbReference type="Proteomes" id="UP000002011"/>
    </source>
</evidence>
<dbReference type="InterPro" id="IPR014710">
    <property type="entry name" value="RmlC-like_jellyroll"/>
</dbReference>
<gene>
    <name evidence="2" type="ordered locus">Dfer_1923</name>
</gene>
<protein>
    <submittedName>
        <fullName evidence="2">Cupin 2 conserved barrel domain protein</fullName>
    </submittedName>
</protein>
<dbReference type="InterPro" id="IPR013096">
    <property type="entry name" value="Cupin_2"/>
</dbReference>
<reference evidence="2 3" key="1">
    <citation type="journal article" date="2009" name="Stand. Genomic Sci.">
        <title>Complete genome sequence of Dyadobacter fermentans type strain (NS114).</title>
        <authorList>
            <person name="Lang E."/>
            <person name="Lapidus A."/>
            <person name="Chertkov O."/>
            <person name="Brettin T."/>
            <person name="Detter J.C."/>
            <person name="Han C."/>
            <person name="Copeland A."/>
            <person name="Glavina Del Rio T."/>
            <person name="Nolan M."/>
            <person name="Chen F."/>
            <person name="Lucas S."/>
            <person name="Tice H."/>
            <person name="Cheng J.F."/>
            <person name="Land M."/>
            <person name="Hauser L."/>
            <person name="Chang Y.J."/>
            <person name="Jeffries C.D."/>
            <person name="Kopitz M."/>
            <person name="Bruce D."/>
            <person name="Goodwin L."/>
            <person name="Pitluck S."/>
            <person name="Ovchinnikova G."/>
            <person name="Pati A."/>
            <person name="Ivanova N."/>
            <person name="Mavrommatis K."/>
            <person name="Chen A."/>
            <person name="Palaniappan K."/>
            <person name="Chain P."/>
            <person name="Bristow J."/>
            <person name="Eisen J.A."/>
            <person name="Markowitz V."/>
            <person name="Hugenholtz P."/>
            <person name="Goker M."/>
            <person name="Rohde M."/>
            <person name="Kyrpides N.C."/>
            <person name="Klenk H.P."/>
        </authorList>
    </citation>
    <scope>NUCLEOTIDE SEQUENCE [LARGE SCALE GENOMIC DNA]</scope>
    <source>
        <strain evidence="3">ATCC 700827 / DSM 18053 / CIP 107007 / KCTC 52180 / NS114</strain>
    </source>
</reference>
<dbReference type="Pfam" id="PF07883">
    <property type="entry name" value="Cupin_2"/>
    <property type="match status" value="1"/>
</dbReference>
<dbReference type="Gene3D" id="2.60.120.10">
    <property type="entry name" value="Jelly Rolls"/>
    <property type="match status" value="1"/>
</dbReference>
<accession>C6VW21</accession>
<organism evidence="2 3">
    <name type="scientific">Dyadobacter fermentans (strain ATCC 700827 / DSM 18053 / CIP 107007 / KCTC 52180 / NS114)</name>
    <dbReference type="NCBI Taxonomy" id="471854"/>
    <lineage>
        <taxon>Bacteria</taxon>
        <taxon>Pseudomonadati</taxon>
        <taxon>Bacteroidota</taxon>
        <taxon>Cytophagia</taxon>
        <taxon>Cytophagales</taxon>
        <taxon>Spirosomataceae</taxon>
        <taxon>Dyadobacter</taxon>
    </lineage>
</organism>
<dbReference type="STRING" id="471854.Dfer_1923"/>
<name>C6VW21_DYAFD</name>
<feature type="domain" description="Cupin type-2" evidence="1">
    <location>
        <begin position="31"/>
        <end position="96"/>
    </location>
</feature>
<dbReference type="eggNOG" id="COG0662">
    <property type="taxonomic scope" value="Bacteria"/>
</dbReference>
<dbReference type="InterPro" id="IPR011051">
    <property type="entry name" value="RmlC_Cupin_sf"/>
</dbReference>
<dbReference type="KEGG" id="dfe:Dfer_1923"/>
<dbReference type="RefSeq" id="WP_015811406.1">
    <property type="nucleotide sequence ID" value="NC_013037.1"/>
</dbReference>
<evidence type="ECO:0000259" key="1">
    <source>
        <dbReference type="Pfam" id="PF07883"/>
    </source>
</evidence>
<dbReference type="PANTHER" id="PTHR36440:SF1">
    <property type="entry name" value="PUTATIVE (AFU_ORTHOLOGUE AFUA_8G07350)-RELATED"/>
    <property type="match status" value="1"/>
</dbReference>
<dbReference type="InterPro" id="IPR053146">
    <property type="entry name" value="QDO-like"/>
</dbReference>
<keyword evidence="3" id="KW-1185">Reference proteome</keyword>
<dbReference type="Proteomes" id="UP000002011">
    <property type="component" value="Chromosome"/>
</dbReference>
<dbReference type="HOGENOM" id="CLU_103066_3_0_10"/>
<dbReference type="OrthoDB" id="9806121at2"/>